<comment type="caution">
    <text evidence="2">The sequence shown here is derived from an EMBL/GenBank/DDBJ whole genome shotgun (WGS) entry which is preliminary data.</text>
</comment>
<evidence type="ECO:0000313" key="3">
    <source>
        <dbReference type="Proteomes" id="UP001298424"/>
    </source>
</evidence>
<dbReference type="Pfam" id="PF14300">
    <property type="entry name" value="DMP19"/>
    <property type="match status" value="1"/>
</dbReference>
<dbReference type="Proteomes" id="UP001298424">
    <property type="component" value="Unassembled WGS sequence"/>
</dbReference>
<reference evidence="2 3" key="1">
    <citation type="submission" date="2022-02" db="EMBL/GenBank/DDBJ databases">
        <title>Genome sequence data of Kingella unionensis sp. nov. strain CICC 24913 (CCUG 75125).</title>
        <authorList>
            <person name="Xiao M."/>
        </authorList>
    </citation>
    <scope>NUCLEOTIDE SEQUENCE [LARGE SCALE GENOMIC DNA]</scope>
    <source>
        <strain evidence="2 3">CICC 24913</strain>
    </source>
</reference>
<dbReference type="RefSeq" id="WP_238746678.1">
    <property type="nucleotide sequence ID" value="NZ_JAKOOW010000023.1"/>
</dbReference>
<dbReference type="Gene3D" id="1.20.1420.60">
    <property type="match status" value="1"/>
</dbReference>
<protein>
    <submittedName>
        <fullName evidence="2">DMP19 family protein</fullName>
    </submittedName>
</protein>
<name>A0ABS9NPF8_9NEIS</name>
<dbReference type="InterPro" id="IPR025402">
    <property type="entry name" value="DMP19_C"/>
</dbReference>
<dbReference type="EMBL" id="JAKOOW010000023">
    <property type="protein sequence ID" value="MCG6503996.1"/>
    <property type="molecule type" value="Genomic_DNA"/>
</dbReference>
<organism evidence="2 3">
    <name type="scientific">Kingella pumchi</name>
    <dbReference type="NCBI Taxonomy" id="2779506"/>
    <lineage>
        <taxon>Bacteria</taxon>
        <taxon>Pseudomonadati</taxon>
        <taxon>Pseudomonadota</taxon>
        <taxon>Betaproteobacteria</taxon>
        <taxon>Neisseriales</taxon>
        <taxon>Neisseriaceae</taxon>
        <taxon>Kingella</taxon>
    </lineage>
</organism>
<evidence type="ECO:0000259" key="1">
    <source>
        <dbReference type="Pfam" id="PF14300"/>
    </source>
</evidence>
<feature type="domain" description="DNA mimic protein DMP19 C-terminal" evidence="1">
    <location>
        <begin position="32"/>
        <end position="146"/>
    </location>
</feature>
<keyword evidence="3" id="KW-1185">Reference proteome</keyword>
<proteinExistence type="predicted"/>
<sequence>MSTLPPPNQVYRLLDHYLAELQRLPDTTVRAELSDEQNALLAYLRMDKIAEDEGFAAVIAAGFGRDVFESSLIAELHRWQIADTARILEQAAALYRRHGGEIESRAAAGESAESLRADYPDFAPLDEAYYLTCEDDFPKIYIYVRHRYPAFVLPQAA</sequence>
<evidence type="ECO:0000313" key="2">
    <source>
        <dbReference type="EMBL" id="MCG6503996.1"/>
    </source>
</evidence>
<accession>A0ABS9NPF8</accession>
<gene>
    <name evidence="2" type="ORF">MB824_05750</name>
</gene>